<comment type="subcellular location">
    <subcellularLocation>
        <location evidence="1 9">Cytoplasm</location>
    </subcellularLocation>
</comment>
<evidence type="ECO:0000256" key="7">
    <source>
        <dbReference type="ARBA" id="ARBA00023172"/>
    </source>
</evidence>
<gene>
    <name evidence="9" type="primary">xerC</name>
    <name evidence="12" type="ORF">SAMN02745225_01962</name>
</gene>
<dbReference type="PANTHER" id="PTHR30349:SF81">
    <property type="entry name" value="TYROSINE RECOMBINASE XERC"/>
    <property type="match status" value="1"/>
</dbReference>
<dbReference type="AlphaFoldDB" id="A0A1M4XB71"/>
<evidence type="ECO:0000256" key="5">
    <source>
        <dbReference type="ARBA" id="ARBA00022908"/>
    </source>
</evidence>
<evidence type="ECO:0000259" key="11">
    <source>
        <dbReference type="PROSITE" id="PS51900"/>
    </source>
</evidence>
<dbReference type="GO" id="GO:0005737">
    <property type="term" value="C:cytoplasm"/>
    <property type="evidence" value="ECO:0007669"/>
    <property type="project" value="UniProtKB-SubCell"/>
</dbReference>
<feature type="active site" evidence="9">
    <location>
        <position position="276"/>
    </location>
</feature>
<feature type="active site" description="O-(3'-phospho-DNA)-tyrosine intermediate" evidence="9">
    <location>
        <position position="285"/>
    </location>
</feature>
<dbReference type="Proteomes" id="UP000184295">
    <property type="component" value="Unassembled WGS sequence"/>
</dbReference>
<evidence type="ECO:0000259" key="10">
    <source>
        <dbReference type="PROSITE" id="PS51898"/>
    </source>
</evidence>
<protein>
    <recommendedName>
        <fullName evidence="9">Tyrosine recombinase XerC</fullName>
    </recommendedName>
</protein>
<dbReference type="NCBIfam" id="NF001399">
    <property type="entry name" value="PRK00283.1"/>
    <property type="match status" value="1"/>
</dbReference>
<dbReference type="OrthoDB" id="9801717at2"/>
<dbReference type="Gene3D" id="1.10.150.130">
    <property type="match status" value="1"/>
</dbReference>
<reference evidence="13" key="1">
    <citation type="submission" date="2016-11" db="EMBL/GenBank/DDBJ databases">
        <authorList>
            <person name="Varghese N."/>
            <person name="Submissions S."/>
        </authorList>
    </citation>
    <scope>NUCLEOTIDE SEQUENCE [LARGE SCALE GENOMIC DNA]</scope>
    <source>
        <strain evidence="13">DSM 19514</strain>
    </source>
</reference>
<dbReference type="InterPro" id="IPR011010">
    <property type="entry name" value="DNA_brk_join_enz"/>
</dbReference>
<feature type="domain" description="Core-binding (CB)" evidence="11">
    <location>
        <begin position="10"/>
        <end position="94"/>
    </location>
</feature>
<accession>A0A1M4XB71</accession>
<dbReference type="RefSeq" id="WP_072791902.1">
    <property type="nucleotide sequence ID" value="NZ_FQUL01000036.1"/>
</dbReference>
<keyword evidence="8 9" id="KW-0131">Cell cycle</keyword>
<dbReference type="InterPro" id="IPR044068">
    <property type="entry name" value="CB"/>
</dbReference>
<dbReference type="HAMAP" id="MF_01808">
    <property type="entry name" value="Recomb_XerC_XerD"/>
    <property type="match status" value="1"/>
</dbReference>
<dbReference type="InterPro" id="IPR023009">
    <property type="entry name" value="Tyrosine_recombinase_XerC/XerD"/>
</dbReference>
<dbReference type="Gene3D" id="1.10.443.10">
    <property type="entry name" value="Intergrase catalytic core"/>
    <property type="match status" value="1"/>
</dbReference>
<evidence type="ECO:0000256" key="1">
    <source>
        <dbReference type="ARBA" id="ARBA00004496"/>
    </source>
</evidence>
<keyword evidence="4 9" id="KW-0159">Chromosome partition</keyword>
<feature type="active site" evidence="9">
    <location>
        <position position="179"/>
    </location>
</feature>
<feature type="active site" evidence="9">
    <location>
        <position position="250"/>
    </location>
</feature>
<dbReference type="InterPro" id="IPR050090">
    <property type="entry name" value="Tyrosine_recombinase_XerCD"/>
</dbReference>
<keyword evidence="6 9" id="KW-0238">DNA-binding</keyword>
<dbReference type="SUPFAM" id="SSF56349">
    <property type="entry name" value="DNA breaking-rejoining enzymes"/>
    <property type="match status" value="1"/>
</dbReference>
<feature type="active site" evidence="9">
    <location>
        <position position="253"/>
    </location>
</feature>
<dbReference type="InterPro" id="IPR013762">
    <property type="entry name" value="Integrase-like_cat_sf"/>
</dbReference>
<dbReference type="GO" id="GO:0006313">
    <property type="term" value="P:DNA transposition"/>
    <property type="evidence" value="ECO:0007669"/>
    <property type="project" value="UniProtKB-UniRule"/>
</dbReference>
<evidence type="ECO:0000313" key="12">
    <source>
        <dbReference type="EMBL" id="SHE90655.1"/>
    </source>
</evidence>
<keyword evidence="7 9" id="KW-0233">DNA recombination</keyword>
<dbReference type="GO" id="GO:0051301">
    <property type="term" value="P:cell division"/>
    <property type="evidence" value="ECO:0007669"/>
    <property type="project" value="UniProtKB-KW"/>
</dbReference>
<dbReference type="CDD" id="cd00798">
    <property type="entry name" value="INT_XerDC_C"/>
    <property type="match status" value="1"/>
</dbReference>
<comment type="function">
    <text evidence="9">Site-specific tyrosine recombinase, which acts by catalyzing the cutting and rejoining of the recombining DNA molecules. The XerC-XerD complex is essential to convert dimers of the bacterial chromosome into monomers to permit their segregation at cell division. It also contributes to the segregational stability of plasmids.</text>
</comment>
<comment type="subunit">
    <text evidence="9">Forms a cyclic heterotetrameric complex composed of two molecules of XerC and two molecules of XerD.</text>
</comment>
<dbReference type="EMBL" id="FQUL01000036">
    <property type="protein sequence ID" value="SHE90655.1"/>
    <property type="molecule type" value="Genomic_DNA"/>
</dbReference>
<evidence type="ECO:0000313" key="13">
    <source>
        <dbReference type="Proteomes" id="UP000184295"/>
    </source>
</evidence>
<dbReference type="GO" id="GO:0003677">
    <property type="term" value="F:DNA binding"/>
    <property type="evidence" value="ECO:0007669"/>
    <property type="project" value="UniProtKB-UniRule"/>
</dbReference>
<dbReference type="InterPro" id="IPR010998">
    <property type="entry name" value="Integrase_recombinase_N"/>
</dbReference>
<feature type="active site" evidence="9">
    <location>
        <position position="155"/>
    </location>
</feature>
<dbReference type="GO" id="GO:0009037">
    <property type="term" value="F:tyrosine-based site-specific recombinase activity"/>
    <property type="evidence" value="ECO:0007669"/>
    <property type="project" value="UniProtKB-UniRule"/>
</dbReference>
<evidence type="ECO:0000256" key="8">
    <source>
        <dbReference type="ARBA" id="ARBA00023306"/>
    </source>
</evidence>
<dbReference type="Pfam" id="PF02899">
    <property type="entry name" value="Phage_int_SAM_1"/>
    <property type="match status" value="1"/>
</dbReference>
<name>A0A1M4XB71_9ACTN</name>
<dbReference type="GO" id="GO:0007059">
    <property type="term" value="P:chromosome segregation"/>
    <property type="evidence" value="ECO:0007669"/>
    <property type="project" value="UniProtKB-UniRule"/>
</dbReference>
<dbReference type="Pfam" id="PF00589">
    <property type="entry name" value="Phage_integrase"/>
    <property type="match status" value="1"/>
</dbReference>
<evidence type="ECO:0000256" key="2">
    <source>
        <dbReference type="ARBA" id="ARBA00022490"/>
    </source>
</evidence>
<organism evidence="12 13">
    <name type="scientific">Ferrithrix thermotolerans DSM 19514</name>
    <dbReference type="NCBI Taxonomy" id="1121881"/>
    <lineage>
        <taxon>Bacteria</taxon>
        <taxon>Bacillati</taxon>
        <taxon>Actinomycetota</taxon>
        <taxon>Acidimicrobiia</taxon>
        <taxon>Acidimicrobiales</taxon>
        <taxon>Acidimicrobiaceae</taxon>
        <taxon>Ferrithrix</taxon>
    </lineage>
</organism>
<keyword evidence="3 9" id="KW-0132">Cell division</keyword>
<keyword evidence="2 9" id="KW-0963">Cytoplasm</keyword>
<dbReference type="InterPro" id="IPR002104">
    <property type="entry name" value="Integrase_catalytic"/>
</dbReference>
<dbReference type="PROSITE" id="PS51898">
    <property type="entry name" value="TYR_RECOMBINASE"/>
    <property type="match status" value="1"/>
</dbReference>
<dbReference type="PANTHER" id="PTHR30349">
    <property type="entry name" value="PHAGE INTEGRASE-RELATED"/>
    <property type="match status" value="1"/>
</dbReference>
<sequence length="311" mass="34492">MSNKTSTDRPYLSEAASAYLAYLRVQGGRSENTVRAYARDIYLFESALADGSLQLTEITPEVVERFLEDISRRFSDRTALRIQSSVRGYCRFLFSDGYLQSYVEPRNTMPRPPETLPKVLGSTEIIELLESVSGDSPKDLRDRAVLELLYGTGMRISELCGLQLWDVDPENTTIKVYGKGSKERIVPLGAPGASSLAAYMSRGRPSLSKGSKTGYLFLNLKGSRLTRQGAWLVIKSRASQVGLGSKITPHTLRHCCASHMLEGGADLRVVQELLGHASLSTTQIYTKVTLGHIREIYITSHPRSTVRKLTK</sequence>
<dbReference type="InterPro" id="IPR004107">
    <property type="entry name" value="Integrase_SAM-like_N"/>
</dbReference>
<evidence type="ECO:0000256" key="3">
    <source>
        <dbReference type="ARBA" id="ARBA00022618"/>
    </source>
</evidence>
<keyword evidence="5 9" id="KW-0229">DNA integration</keyword>
<feature type="domain" description="Tyr recombinase" evidence="10">
    <location>
        <begin position="115"/>
        <end position="298"/>
    </location>
</feature>
<proteinExistence type="inferred from homology"/>
<dbReference type="STRING" id="1121881.SAMN02745225_01962"/>
<comment type="similarity">
    <text evidence="9">Belongs to the 'phage' integrase family. XerC subfamily.</text>
</comment>
<evidence type="ECO:0000256" key="4">
    <source>
        <dbReference type="ARBA" id="ARBA00022829"/>
    </source>
</evidence>
<dbReference type="PROSITE" id="PS51900">
    <property type="entry name" value="CB"/>
    <property type="match status" value="1"/>
</dbReference>
<evidence type="ECO:0000256" key="9">
    <source>
        <dbReference type="HAMAP-Rule" id="MF_01808"/>
    </source>
</evidence>
<evidence type="ECO:0000256" key="6">
    <source>
        <dbReference type="ARBA" id="ARBA00023125"/>
    </source>
</evidence>
<keyword evidence="13" id="KW-1185">Reference proteome</keyword>